<dbReference type="EMBL" id="CM017321">
    <property type="protein sequence ID" value="KAE7998608.1"/>
    <property type="molecule type" value="Genomic_DNA"/>
</dbReference>
<dbReference type="InterPro" id="IPR011043">
    <property type="entry name" value="Gal_Oxase/kelch_b-propeller"/>
</dbReference>
<dbReference type="OrthoDB" id="591557at2759"/>
<organism evidence="2 3">
    <name type="scientific">Carpinus fangiana</name>
    <dbReference type="NCBI Taxonomy" id="176857"/>
    <lineage>
        <taxon>Eukaryota</taxon>
        <taxon>Viridiplantae</taxon>
        <taxon>Streptophyta</taxon>
        <taxon>Embryophyta</taxon>
        <taxon>Tracheophyta</taxon>
        <taxon>Spermatophyta</taxon>
        <taxon>Magnoliopsida</taxon>
        <taxon>eudicotyledons</taxon>
        <taxon>Gunneridae</taxon>
        <taxon>Pentapetalae</taxon>
        <taxon>rosids</taxon>
        <taxon>fabids</taxon>
        <taxon>Fagales</taxon>
        <taxon>Betulaceae</taxon>
        <taxon>Carpinus</taxon>
    </lineage>
</organism>
<dbReference type="Proteomes" id="UP000327013">
    <property type="component" value="Chromosome 1"/>
</dbReference>
<gene>
    <name evidence="2" type="ORF">FH972_003137</name>
</gene>
<dbReference type="NCBIfam" id="TIGR01640">
    <property type="entry name" value="F_box_assoc_1"/>
    <property type="match status" value="1"/>
</dbReference>
<dbReference type="AlphaFoldDB" id="A0A5N6QH13"/>
<protein>
    <recommendedName>
        <fullName evidence="1">F-box domain-containing protein</fullName>
    </recommendedName>
</protein>
<name>A0A5N6QH13_9ROSI</name>
<dbReference type="Pfam" id="PF00646">
    <property type="entry name" value="F-box"/>
    <property type="match status" value="1"/>
</dbReference>
<feature type="domain" description="F-box" evidence="1">
    <location>
        <begin position="15"/>
        <end position="60"/>
    </location>
</feature>
<dbReference type="InterPro" id="IPR006527">
    <property type="entry name" value="F-box-assoc_dom_typ1"/>
</dbReference>
<dbReference type="Pfam" id="PF07734">
    <property type="entry name" value="FBA_1"/>
    <property type="match status" value="1"/>
</dbReference>
<sequence>MTKGMASRQANQSKTAMAATLPCEVMEEILSRLPVKSLCRLRCVSKLWRFLISDPHFIKMHLKRSSMHKVFMSFICRLKILFFDYEALFNGDRDQNSAVMNLQLPVETGSIRSAKLLGSCNGLLCLGLGERNVIVWNPCTREYKKLQEPQGEGDGSYGFGYDSCNDDYKLVRIIRGNGSKKMINVDVFSLKTSSWRRICYGGCKFDLLDPMGTFFNGSVYWQAKRGGDTDRMTLIVSFDLVKEKFRELPKPDGSFAAGPMLGVLGECLCACRSEFGKDVELWAMKEEGAEVSWIKLANVSRRTEPEYIRDFSIPLCFAKNGEALILQGGLKVETYNLQENRCRRIFISPYEISEFDGVLYLESLVSPNAYDGSHGSIPRTGGHSQEKVGEVEDRLERFDLD</sequence>
<proteinExistence type="predicted"/>
<dbReference type="SUPFAM" id="SSF50965">
    <property type="entry name" value="Galactose oxidase, central domain"/>
    <property type="match status" value="1"/>
</dbReference>
<dbReference type="SMART" id="SM00256">
    <property type="entry name" value="FBOX"/>
    <property type="match status" value="1"/>
</dbReference>
<reference evidence="2 3" key="1">
    <citation type="submission" date="2019-06" db="EMBL/GenBank/DDBJ databases">
        <title>A chromosomal-level reference genome of Carpinus fangiana (Coryloideae, Betulaceae).</title>
        <authorList>
            <person name="Yang X."/>
            <person name="Wang Z."/>
            <person name="Zhang L."/>
            <person name="Hao G."/>
            <person name="Liu J."/>
            <person name="Yang Y."/>
        </authorList>
    </citation>
    <scope>NUCLEOTIDE SEQUENCE [LARGE SCALE GENOMIC DNA]</scope>
    <source>
        <strain evidence="2">Cfa_2016G</strain>
        <tissue evidence="2">Leaf</tissue>
    </source>
</reference>
<dbReference type="SUPFAM" id="SSF81383">
    <property type="entry name" value="F-box domain"/>
    <property type="match status" value="1"/>
</dbReference>
<evidence type="ECO:0000313" key="2">
    <source>
        <dbReference type="EMBL" id="KAE7998608.1"/>
    </source>
</evidence>
<dbReference type="InterPro" id="IPR036047">
    <property type="entry name" value="F-box-like_dom_sf"/>
</dbReference>
<dbReference type="InterPro" id="IPR050796">
    <property type="entry name" value="SCF_F-box_component"/>
</dbReference>
<evidence type="ECO:0000259" key="1">
    <source>
        <dbReference type="PROSITE" id="PS50181"/>
    </source>
</evidence>
<keyword evidence="3" id="KW-1185">Reference proteome</keyword>
<dbReference type="PROSITE" id="PS50181">
    <property type="entry name" value="FBOX"/>
    <property type="match status" value="1"/>
</dbReference>
<dbReference type="InterPro" id="IPR001810">
    <property type="entry name" value="F-box_dom"/>
</dbReference>
<accession>A0A5N6QH13</accession>
<dbReference type="CDD" id="cd22157">
    <property type="entry name" value="F-box_AtFBW1-like"/>
    <property type="match status" value="1"/>
</dbReference>
<evidence type="ECO:0000313" key="3">
    <source>
        <dbReference type="Proteomes" id="UP000327013"/>
    </source>
</evidence>
<dbReference type="Gene3D" id="1.20.1280.50">
    <property type="match status" value="1"/>
</dbReference>
<dbReference type="PANTHER" id="PTHR31672:SF13">
    <property type="entry name" value="F-BOX PROTEIN CPR30-LIKE"/>
    <property type="match status" value="1"/>
</dbReference>
<dbReference type="InterPro" id="IPR017451">
    <property type="entry name" value="F-box-assoc_interact_dom"/>
</dbReference>
<dbReference type="PANTHER" id="PTHR31672">
    <property type="entry name" value="BNACNNG10540D PROTEIN"/>
    <property type="match status" value="1"/>
</dbReference>